<dbReference type="InterPro" id="IPR057566">
    <property type="entry name" value="TPR_TTI1_N"/>
</dbReference>
<name>A0A448YG83_BRENA</name>
<evidence type="ECO:0000313" key="3">
    <source>
        <dbReference type="EMBL" id="VEU19922.1"/>
    </source>
</evidence>
<dbReference type="EMBL" id="CAACVR010000001">
    <property type="protein sequence ID" value="VEU19922.1"/>
    <property type="molecule type" value="Genomic_DNA"/>
</dbReference>
<feature type="domain" description="TTI1 N-terminal TPR" evidence="2">
    <location>
        <begin position="19"/>
        <end position="376"/>
    </location>
</feature>
<dbReference type="InParanoid" id="A0A448YG83"/>
<dbReference type="Pfam" id="PF24173">
    <property type="entry name" value="TPR_TTI1_N"/>
    <property type="match status" value="1"/>
</dbReference>
<dbReference type="InterPro" id="IPR049362">
    <property type="entry name" value="TTI1_rpt"/>
</dbReference>
<dbReference type="PANTHER" id="PTHR18460">
    <property type="entry name" value="TEL2 INTERACTING PROTEIN 1 TTI1 FAMILY MEMBER"/>
    <property type="match status" value="1"/>
</dbReference>
<dbReference type="GO" id="GO:0005737">
    <property type="term" value="C:cytoplasm"/>
    <property type="evidence" value="ECO:0007669"/>
    <property type="project" value="TreeGrafter"/>
</dbReference>
<feature type="region of interest" description="Disordered" evidence="1">
    <location>
        <begin position="857"/>
        <end position="882"/>
    </location>
</feature>
<evidence type="ECO:0000259" key="2">
    <source>
        <dbReference type="Pfam" id="PF24173"/>
    </source>
</evidence>
<gene>
    <name evidence="3" type="ORF">BRENAR_LOCUS657</name>
</gene>
<keyword evidence="4" id="KW-1185">Reference proteome</keyword>
<proteinExistence type="predicted"/>
<dbReference type="STRING" id="13370.A0A448YG83"/>
<dbReference type="InterPro" id="IPR052587">
    <property type="entry name" value="TELO2-interacting_protein_1"/>
</dbReference>
<reference evidence="3 4" key="1">
    <citation type="submission" date="2018-12" db="EMBL/GenBank/DDBJ databases">
        <authorList>
            <person name="Tiukova I."/>
            <person name="Dainat J."/>
        </authorList>
    </citation>
    <scope>NUCLEOTIDE SEQUENCE [LARGE SCALE GENOMIC DNA]</scope>
</reference>
<dbReference type="AlphaFoldDB" id="A0A448YG83"/>
<dbReference type="OrthoDB" id="6781668at2759"/>
<dbReference type="PANTHER" id="PTHR18460:SF3">
    <property type="entry name" value="TELO2-INTERACTING PROTEIN 1 HOMOLOG"/>
    <property type="match status" value="1"/>
</dbReference>
<dbReference type="FunCoup" id="A0A448YG83">
    <property type="interactions" value="625"/>
</dbReference>
<sequence>MEAGNPSSVNEEQAAAQIFRKIRPSCIALSQLTITPVSNCGSSQLLDALKQLDLEIHDAIDSQAGLITIPTNLADYVFVPIAELLKKPSITDSELEYTLAIINELIEHCWALPGRMSGILFRQLLPLITFLIGGPPNKVEIENHSDETLENGVLCIKNLLIGAQNQGNGFLENILKEVKMMASLGHCVTVLLGCCLQCSKLEVKLQSLQSLGQLFQGIQDGEVISLMLPGVVSTFTKLVKLRPHYKVITEMFNVLSVVMVYTFDDFDLDARLDTLQELQQLKDVEPLKEGSLDEEFKVIIPENPSGKMHRTTAWLKVTLYQVRRALEIILKPVPNWLEHPEFRDAVFHIDISILRNCLASCSLLIPTVLKSMASLYTYDHSVEKSMTTTLAYSRNVSTLVEHLRTSLDESMADIGFSLGSPDSEKSSTLIGNIEFFLRCLISFQAVDKFMTRNIIEKLHSELTFVVQRTNSADSRRKHLVSGNEGEAYSTEIALVTSDYLDGALDHELKHTNVFAGVLEVSVVDSLASLLKVVASIPGVQLDISEYTPPSNFGKNINSVIDQSILLWIMDTAVNSAKERDSEFRMTESEGLDEFLSYSTNGPPADSELVARRQNIFTSLEVASDILEVNATGDINSIGSVMSSVVSLRTIGHACEVLGEEFRPELIDYLYPVIDRLASSNDVIRDEAQFATLKIASTLYGGSVKSLVYDNRDYLLDALSLRMTGDSLTPRLPIILIILIRIGGADLLQQLGDVITAIFTLLDSYYTYTSLSEGLFLVLSEVVDQIYKSYFCNFDFDKLARDSNEDNVLFHTPWGMNSMEEAIDFAQQKADVLGDGGEGEDDDLDERVKGDKILEISRDSDSDDEVQSVSSQHPEIPEDSEKWTSPMHDKTYGLVVDILEYAERLAKNQSSNLTIMALKLINRIIPLIASQRSRFLPVASSQWDFAASFLLTFNDPRIISLALKILRSLIDFGSTFFASKFTQLFNDLENSSFYTGLINRERDIFNKRRQLKQQMAKVIVKNRTSTSINWEEGMFIGISSFLQFCLLKLGRFIPMDVAAKAIGISIVYDSDRDDYGYFDDLADYMKLKC</sequence>
<dbReference type="Pfam" id="PF21547">
    <property type="entry name" value="TTI1"/>
    <property type="match status" value="1"/>
</dbReference>
<organism evidence="3 4">
    <name type="scientific">Brettanomyces naardenensis</name>
    <name type="common">Yeast</name>
    <dbReference type="NCBI Taxonomy" id="13370"/>
    <lineage>
        <taxon>Eukaryota</taxon>
        <taxon>Fungi</taxon>
        <taxon>Dikarya</taxon>
        <taxon>Ascomycota</taxon>
        <taxon>Saccharomycotina</taxon>
        <taxon>Pichiomycetes</taxon>
        <taxon>Pichiales</taxon>
        <taxon>Pichiaceae</taxon>
        <taxon>Brettanomyces</taxon>
    </lineage>
</organism>
<evidence type="ECO:0000313" key="4">
    <source>
        <dbReference type="Proteomes" id="UP000290900"/>
    </source>
</evidence>
<evidence type="ECO:0000256" key="1">
    <source>
        <dbReference type="SAM" id="MobiDB-lite"/>
    </source>
</evidence>
<accession>A0A448YG83</accession>
<dbReference type="Proteomes" id="UP000290900">
    <property type="component" value="Unassembled WGS sequence"/>
</dbReference>
<protein>
    <submittedName>
        <fullName evidence="3">DEKNAAC100503</fullName>
    </submittedName>
</protein>
<dbReference type="SUPFAM" id="SSF48371">
    <property type="entry name" value="ARM repeat"/>
    <property type="match status" value="1"/>
</dbReference>
<dbReference type="InterPro" id="IPR016024">
    <property type="entry name" value="ARM-type_fold"/>
</dbReference>